<dbReference type="Pfam" id="PF12680">
    <property type="entry name" value="SnoaL_2"/>
    <property type="match status" value="1"/>
</dbReference>
<evidence type="ECO:0000313" key="3">
    <source>
        <dbReference type="EMBL" id="QFI64284.1"/>
    </source>
</evidence>
<evidence type="ECO:0000259" key="1">
    <source>
        <dbReference type="Pfam" id="PF12680"/>
    </source>
</evidence>
<reference evidence="2 4" key="3">
    <citation type="submission" date="2019-01" db="EMBL/GenBank/DDBJ databases">
        <title>Complete genome sequence of Erythrobacter flavus KJ5.</title>
        <authorList>
            <person name="Kanesaki Y."/>
            <person name="Brotosudarmo T."/>
            <person name="Moriuchi R."/>
            <person name="Awai K."/>
        </authorList>
    </citation>
    <scope>NUCLEOTIDE SEQUENCE [LARGE SCALE GENOMIC DNA]</scope>
    <source>
        <strain evidence="2 4">KJ5</strain>
    </source>
</reference>
<dbReference type="InterPro" id="IPR032710">
    <property type="entry name" value="NTF2-like_dom_sf"/>
</dbReference>
<accession>A0A222ESS9</accession>
<keyword evidence="4" id="KW-1185">Reference proteome</keyword>
<evidence type="ECO:0000313" key="2">
    <source>
        <dbReference type="EMBL" id="BBI21527.1"/>
    </source>
</evidence>
<dbReference type="RefSeq" id="WP_067468067.1">
    <property type="nucleotide sequence ID" value="NZ_AP019389.1"/>
</dbReference>
<feature type="domain" description="SnoaL-like" evidence="1">
    <location>
        <begin position="11"/>
        <end position="110"/>
    </location>
</feature>
<dbReference type="Proteomes" id="UP000325385">
    <property type="component" value="Chromosome"/>
</dbReference>
<proteinExistence type="predicted"/>
<dbReference type="GeneID" id="69698470"/>
<evidence type="ECO:0000313" key="5">
    <source>
        <dbReference type="Proteomes" id="UP000325385"/>
    </source>
</evidence>
<dbReference type="InterPro" id="IPR037401">
    <property type="entry name" value="SnoaL-like"/>
</dbReference>
<dbReference type="Proteomes" id="UP000290057">
    <property type="component" value="Chromosome"/>
</dbReference>
<protein>
    <submittedName>
        <fullName evidence="3">Nuclear transport factor 2 family protein</fullName>
    </submittedName>
</protein>
<dbReference type="AlphaFoldDB" id="A0A222ESS9"/>
<name>A0A222ESS9_9SPHN</name>
<dbReference type="Gene3D" id="3.10.450.50">
    <property type="match status" value="1"/>
</dbReference>
<gene>
    <name evidence="3" type="ORF">D0Y83_14200</name>
    <name evidence="2" type="ORF">EKJ_23740</name>
</gene>
<organism evidence="3 5">
    <name type="scientific">Qipengyuania flava</name>
    <dbReference type="NCBI Taxonomy" id="192812"/>
    <lineage>
        <taxon>Bacteria</taxon>
        <taxon>Pseudomonadati</taxon>
        <taxon>Pseudomonadota</taxon>
        <taxon>Alphaproteobacteria</taxon>
        <taxon>Sphingomonadales</taxon>
        <taxon>Erythrobacteraceae</taxon>
        <taxon>Qipengyuania</taxon>
    </lineage>
</organism>
<sequence length="128" mass="14470">MTPEEIEQFAAHFVDTVQRGDAEAMRACYAPDGVIWHNTDGKEQSVDENIAVLKWFVETLPDRTYTVQRREVIPNGFVQQHVLSATLPDGKKWAMDACVVVTMEGGKIKRLDEYLDSAKGAQLREFGR</sequence>
<reference evidence="5" key="1">
    <citation type="submission" date="2018-09" db="EMBL/GenBank/DDBJ databases">
        <title>Nocardia yunnanensis sp. nov., an actinomycete isolated from a soil sample.</title>
        <authorList>
            <person name="Zhang J."/>
        </authorList>
    </citation>
    <scope>NUCLEOTIDE SEQUENCE [LARGE SCALE GENOMIC DNA]</scope>
    <source>
        <strain evidence="5">21-3</strain>
    </source>
</reference>
<evidence type="ECO:0000313" key="4">
    <source>
        <dbReference type="Proteomes" id="UP000290057"/>
    </source>
</evidence>
<dbReference type="SUPFAM" id="SSF54427">
    <property type="entry name" value="NTF2-like"/>
    <property type="match status" value="1"/>
</dbReference>
<dbReference type="EMBL" id="AP019389">
    <property type="protein sequence ID" value="BBI21527.1"/>
    <property type="molecule type" value="Genomic_DNA"/>
</dbReference>
<dbReference type="EMBL" id="CP032228">
    <property type="protein sequence ID" value="QFI64284.1"/>
    <property type="molecule type" value="Genomic_DNA"/>
</dbReference>
<reference evidence="3" key="2">
    <citation type="submission" date="2018-09" db="EMBL/GenBank/DDBJ databases">
        <authorList>
            <person name="Zhang J."/>
        </authorList>
    </citation>
    <scope>NUCLEOTIDE SEQUENCE</scope>
    <source>
        <strain evidence="3">21-3</strain>
    </source>
</reference>